<name>A0A8K0TCF1_9PEZI</name>
<dbReference type="Gene3D" id="2.160.20.70">
    <property type="match status" value="1"/>
</dbReference>
<evidence type="ECO:0000313" key="7">
    <source>
        <dbReference type="EMBL" id="KAH7362059.1"/>
    </source>
</evidence>
<dbReference type="AlphaFoldDB" id="A0A8K0TCF1"/>
<sequence length="393" mass="42361">MAPEVIQPVAAHHGLPILTNAQDPKERFYRHFQDEVAAAQEQIDNLASLASVGGERQDAVEAILSAISRLSHEVSDASDYVPAYDQRLYAQAVKALTDKLNETQARLAPRSRFQFKSRAAAPAASGPGSIELKPDPRVIGNTHLVDGLSPAFGGPTLRSARSEAEAEDGVGALPSFSGGKNYNEEMAKPSMSNVRKPSFSSAKEIAISGQKGLHIILPSTASRATSSGRLTDMADCVVDMSMATPTSAPFANLALRDISRSLVVAGKVSGPVHITGVRDGIVVVAARQARIHECHNVDFYLYCNSHPIIEDCSNVRFAPLPAAYHSSDETSTNQWDQVDDFKWLKAEKSPNWSILPEEQRLPEDVWTKCVPGEPGKDLGDILERVGISRSSGV</sequence>
<evidence type="ECO:0000256" key="3">
    <source>
        <dbReference type="ARBA" id="ARBA00022490"/>
    </source>
</evidence>
<dbReference type="GO" id="GO:0007023">
    <property type="term" value="P:post-chaperonin tubulin folding pathway"/>
    <property type="evidence" value="ECO:0007669"/>
    <property type="project" value="InterPro"/>
</dbReference>
<dbReference type="InterPro" id="IPR012945">
    <property type="entry name" value="Tubulin-bd_cofactor_C_dom"/>
</dbReference>
<dbReference type="InterPro" id="IPR017901">
    <property type="entry name" value="C-CAP_CF_C-like"/>
</dbReference>
<evidence type="ECO:0000256" key="1">
    <source>
        <dbReference type="ARBA" id="ARBA00004496"/>
    </source>
</evidence>
<dbReference type="GO" id="GO:0007021">
    <property type="term" value="P:tubulin complex assembly"/>
    <property type="evidence" value="ECO:0007669"/>
    <property type="project" value="TreeGrafter"/>
</dbReference>
<dbReference type="InterPro" id="IPR016098">
    <property type="entry name" value="CAP/MinC_C"/>
</dbReference>
<dbReference type="Proteomes" id="UP000813385">
    <property type="component" value="Unassembled WGS sequence"/>
</dbReference>
<keyword evidence="3" id="KW-0963">Cytoplasm</keyword>
<reference evidence="7" key="1">
    <citation type="journal article" date="2021" name="Nat. Commun.">
        <title>Genetic determinants of endophytism in the Arabidopsis root mycobiome.</title>
        <authorList>
            <person name="Mesny F."/>
            <person name="Miyauchi S."/>
            <person name="Thiergart T."/>
            <person name="Pickel B."/>
            <person name="Atanasova L."/>
            <person name="Karlsson M."/>
            <person name="Huettel B."/>
            <person name="Barry K.W."/>
            <person name="Haridas S."/>
            <person name="Chen C."/>
            <person name="Bauer D."/>
            <person name="Andreopoulos W."/>
            <person name="Pangilinan J."/>
            <person name="LaButti K."/>
            <person name="Riley R."/>
            <person name="Lipzen A."/>
            <person name="Clum A."/>
            <person name="Drula E."/>
            <person name="Henrissat B."/>
            <person name="Kohler A."/>
            <person name="Grigoriev I.V."/>
            <person name="Martin F.M."/>
            <person name="Hacquard S."/>
        </authorList>
    </citation>
    <scope>NUCLEOTIDE SEQUENCE</scope>
    <source>
        <strain evidence="7">MPI-CAGE-AT-0016</strain>
    </source>
</reference>
<dbReference type="PANTHER" id="PTHR15139:SF0">
    <property type="entry name" value="TUBULIN-SPECIFIC CHAPERONE C"/>
    <property type="match status" value="1"/>
</dbReference>
<dbReference type="Pfam" id="PF16752">
    <property type="entry name" value="TBCC_N"/>
    <property type="match status" value="1"/>
</dbReference>
<gene>
    <name evidence="7" type="ORF">B0T11DRAFT_328180</name>
</gene>
<dbReference type="InterPro" id="IPR027684">
    <property type="entry name" value="TBCC"/>
</dbReference>
<comment type="subunit">
    <text evidence="5">Supercomplex made of cofactors A to E. Cofactors A and D function by capturing and stabilizing tubulin in a quasi-native conformation. Cofactor E binds to the cofactor D-tubulin complex; interaction with cofactor C then causes the release of tubulin polypeptides that are committed to the native state.</text>
</comment>
<dbReference type="GO" id="GO:0015631">
    <property type="term" value="F:tubulin binding"/>
    <property type="evidence" value="ECO:0007669"/>
    <property type="project" value="InterPro"/>
</dbReference>
<dbReference type="OrthoDB" id="194775at2759"/>
<comment type="subcellular location">
    <subcellularLocation>
        <location evidence="1">Cytoplasm</location>
    </subcellularLocation>
</comment>
<accession>A0A8K0TCF1</accession>
<dbReference type="GO" id="GO:0005737">
    <property type="term" value="C:cytoplasm"/>
    <property type="evidence" value="ECO:0007669"/>
    <property type="project" value="UniProtKB-SubCell"/>
</dbReference>
<comment type="caution">
    <text evidence="7">The sequence shown here is derived from an EMBL/GenBank/DDBJ whole genome shotgun (WGS) entry which is preliminary data.</text>
</comment>
<dbReference type="Pfam" id="PF07986">
    <property type="entry name" value="TBCC"/>
    <property type="match status" value="1"/>
</dbReference>
<dbReference type="PANTHER" id="PTHR15139">
    <property type="entry name" value="TUBULIN FOLDING COFACTOR C"/>
    <property type="match status" value="1"/>
</dbReference>
<evidence type="ECO:0000256" key="2">
    <source>
        <dbReference type="ARBA" id="ARBA00008848"/>
    </source>
</evidence>
<dbReference type="EMBL" id="JAGPXD010000003">
    <property type="protein sequence ID" value="KAH7362059.1"/>
    <property type="molecule type" value="Genomic_DNA"/>
</dbReference>
<feature type="domain" description="C-CAP/cofactor C-like" evidence="6">
    <location>
        <begin position="218"/>
        <end position="343"/>
    </location>
</feature>
<evidence type="ECO:0000313" key="8">
    <source>
        <dbReference type="Proteomes" id="UP000813385"/>
    </source>
</evidence>
<dbReference type="InterPro" id="IPR031925">
    <property type="entry name" value="TBCC_N"/>
</dbReference>
<proteinExistence type="inferred from homology"/>
<dbReference type="Gene3D" id="1.20.58.1250">
    <property type="entry name" value="Tubulin Binding Cofactor C, N-terminal domain"/>
    <property type="match status" value="1"/>
</dbReference>
<comment type="similarity">
    <text evidence="2">Belongs to the TBCC family.</text>
</comment>
<evidence type="ECO:0000256" key="5">
    <source>
        <dbReference type="ARBA" id="ARBA00026055"/>
    </source>
</evidence>
<keyword evidence="4" id="KW-0007">Acetylation</keyword>
<dbReference type="InterPro" id="IPR038397">
    <property type="entry name" value="TBCC_N_sf"/>
</dbReference>
<dbReference type="PROSITE" id="PS51329">
    <property type="entry name" value="C_CAP_COFACTOR_C"/>
    <property type="match status" value="1"/>
</dbReference>
<protein>
    <submittedName>
        <fullName evidence="7">Tubulin binding cofactor C</fullName>
    </submittedName>
</protein>
<evidence type="ECO:0000256" key="4">
    <source>
        <dbReference type="ARBA" id="ARBA00022990"/>
    </source>
</evidence>
<dbReference type="FunFam" id="1.20.58.1250:FF:000002">
    <property type="entry name" value="Tubulin-specific chaperone c, putative"/>
    <property type="match status" value="1"/>
</dbReference>
<evidence type="ECO:0000259" key="6">
    <source>
        <dbReference type="PROSITE" id="PS51329"/>
    </source>
</evidence>
<keyword evidence="8" id="KW-1185">Reference proteome</keyword>
<organism evidence="7 8">
    <name type="scientific">Plectosphaerella cucumerina</name>
    <dbReference type="NCBI Taxonomy" id="40658"/>
    <lineage>
        <taxon>Eukaryota</taxon>
        <taxon>Fungi</taxon>
        <taxon>Dikarya</taxon>
        <taxon>Ascomycota</taxon>
        <taxon>Pezizomycotina</taxon>
        <taxon>Sordariomycetes</taxon>
        <taxon>Hypocreomycetidae</taxon>
        <taxon>Glomerellales</taxon>
        <taxon>Plectosphaerellaceae</taxon>
        <taxon>Plectosphaerella</taxon>
    </lineage>
</organism>